<dbReference type="Pfam" id="PF13196">
    <property type="entry name" value="DUF4012"/>
    <property type="match status" value="1"/>
</dbReference>
<sequence>MSKKKTILLVYVILIYILYRGTVSLWRFAKPIYSQLPYLLGQDKPITYLFLLGNDTEMRANGGFAGSYTKITVETPDFDSLSFFNFEFFREMKLDVSFHDIYVPNGQLGGHVTPPEPIQQAFGKGTWELANADWQPNFPTTATSIRWFLEKGKEANPDVLGIVNLSTIKKVLNIIGEFKIPENDKVITPDNLYLYLQGKAEVNFFPGSTQKADALHSVGTSALKKINSLKLAKKIQIAKVLYQDLKNNNIVLNSTNPDFQKFLEDQNYAGAYQADTYDYYGLVEMNLGANKANQYVTRQTTHVIARSETTKQSPTISHTIDIDLQNTSPEKNPNPPLHYGGHYIGFFRIYLPPTATNIQLTHSEYLPCNAANQSYCYSSTSSANVNQAILENQTPKITTCDQISEICNSSSQKFTIVSFWHLTLAGQHSDIKLSYNLPNIDPKEYSLTLLKQNGLPVSPQSLNIFGKTHQTSLRKPLLFQTKVLW</sequence>
<dbReference type="EMBL" id="MFAQ01000028">
    <property type="protein sequence ID" value="OGD83103.1"/>
    <property type="molecule type" value="Genomic_DNA"/>
</dbReference>
<keyword evidence="1" id="KW-0812">Transmembrane</keyword>
<feature type="transmembrane region" description="Helical" evidence="1">
    <location>
        <begin position="7"/>
        <end position="29"/>
    </location>
</feature>
<comment type="caution">
    <text evidence="2">The sequence shown here is derived from an EMBL/GenBank/DDBJ whole genome shotgun (WGS) entry which is preliminary data.</text>
</comment>
<keyword evidence="1" id="KW-0472">Membrane</keyword>
<keyword evidence="1" id="KW-1133">Transmembrane helix</keyword>
<accession>A0A1F5FU14</accession>
<gene>
    <name evidence="2" type="ORF">A2572_02860</name>
</gene>
<evidence type="ECO:0000313" key="3">
    <source>
        <dbReference type="Proteomes" id="UP000179237"/>
    </source>
</evidence>
<dbReference type="AlphaFoldDB" id="A0A1F5FU14"/>
<dbReference type="InterPro" id="IPR025101">
    <property type="entry name" value="DUF4012"/>
</dbReference>
<proteinExistence type="predicted"/>
<reference evidence="2 3" key="1">
    <citation type="journal article" date="2016" name="Nat. Commun.">
        <title>Thousands of microbial genomes shed light on interconnected biogeochemical processes in an aquifer system.</title>
        <authorList>
            <person name="Anantharaman K."/>
            <person name="Brown C.T."/>
            <person name="Hug L.A."/>
            <person name="Sharon I."/>
            <person name="Castelle C.J."/>
            <person name="Probst A.J."/>
            <person name="Thomas B.C."/>
            <person name="Singh A."/>
            <person name="Wilkins M.J."/>
            <person name="Karaoz U."/>
            <person name="Brodie E.L."/>
            <person name="Williams K.H."/>
            <person name="Hubbard S.S."/>
            <person name="Banfield J.F."/>
        </authorList>
    </citation>
    <scope>NUCLEOTIDE SEQUENCE [LARGE SCALE GENOMIC DNA]</scope>
</reference>
<evidence type="ECO:0000256" key="1">
    <source>
        <dbReference type="SAM" id="Phobius"/>
    </source>
</evidence>
<dbReference type="Proteomes" id="UP000179237">
    <property type="component" value="Unassembled WGS sequence"/>
</dbReference>
<organism evidence="2 3">
    <name type="scientific">Candidatus Collierbacteria bacterium RIFOXYD1_FULL_40_9</name>
    <dbReference type="NCBI Taxonomy" id="1817731"/>
    <lineage>
        <taxon>Bacteria</taxon>
        <taxon>Candidatus Collieribacteriota</taxon>
    </lineage>
</organism>
<evidence type="ECO:0008006" key="4">
    <source>
        <dbReference type="Google" id="ProtNLM"/>
    </source>
</evidence>
<name>A0A1F5FU14_9BACT</name>
<protein>
    <recommendedName>
        <fullName evidence="4">DUF4012 domain-containing protein</fullName>
    </recommendedName>
</protein>
<evidence type="ECO:0000313" key="2">
    <source>
        <dbReference type="EMBL" id="OGD83103.1"/>
    </source>
</evidence>